<dbReference type="PROSITE" id="PS51257">
    <property type="entry name" value="PROKAR_LIPOPROTEIN"/>
    <property type="match status" value="1"/>
</dbReference>
<proteinExistence type="predicted"/>
<evidence type="ECO:0008006" key="3">
    <source>
        <dbReference type="Google" id="ProtNLM"/>
    </source>
</evidence>
<evidence type="ECO:0000313" key="2">
    <source>
        <dbReference type="Proteomes" id="UP001597483"/>
    </source>
</evidence>
<reference evidence="2" key="1">
    <citation type="journal article" date="2019" name="Int. J. Syst. Evol. Microbiol.">
        <title>The Global Catalogue of Microorganisms (GCM) 10K type strain sequencing project: providing services to taxonomists for standard genome sequencing and annotation.</title>
        <authorList>
            <consortium name="The Broad Institute Genomics Platform"/>
            <consortium name="The Broad Institute Genome Sequencing Center for Infectious Disease"/>
            <person name="Wu L."/>
            <person name="Ma J."/>
        </authorList>
    </citation>
    <scope>NUCLEOTIDE SEQUENCE [LARGE SCALE GENOMIC DNA]</scope>
    <source>
        <strain evidence="2">CGMCC 4.7641</strain>
    </source>
</reference>
<accession>A0ABW5HBL4</accession>
<gene>
    <name evidence="1" type="ORF">ACFSVL_24890</name>
</gene>
<name>A0ABW5HBL4_9PSEU</name>
<dbReference type="RefSeq" id="WP_378307955.1">
    <property type="nucleotide sequence ID" value="NZ_JBHUKS010000017.1"/>
</dbReference>
<keyword evidence="2" id="KW-1185">Reference proteome</keyword>
<organism evidence="1 2">
    <name type="scientific">Amycolatopsis silviterrae</name>
    <dbReference type="NCBI Taxonomy" id="1656914"/>
    <lineage>
        <taxon>Bacteria</taxon>
        <taxon>Bacillati</taxon>
        <taxon>Actinomycetota</taxon>
        <taxon>Actinomycetes</taxon>
        <taxon>Pseudonocardiales</taxon>
        <taxon>Pseudonocardiaceae</taxon>
        <taxon>Amycolatopsis</taxon>
    </lineage>
</organism>
<evidence type="ECO:0000313" key="1">
    <source>
        <dbReference type="EMBL" id="MFD2470651.1"/>
    </source>
</evidence>
<sequence length="159" mass="16658">MKLLRALAACLLLAGCGVSPDGPTLAGDAPTGVSPGVTLYFVDEHERLQPDQRKTGRLGSIADALALLFSGVAPGRGLHSEIGGGIDTPRVTVTTQPRLIQLWLPLARREVQPLGVDQIVCTALGVHIQGGGARTARVRLDFTFGTTEADASRACPLLR</sequence>
<dbReference type="EMBL" id="JBHUKS010000017">
    <property type="protein sequence ID" value="MFD2470651.1"/>
    <property type="molecule type" value="Genomic_DNA"/>
</dbReference>
<protein>
    <recommendedName>
        <fullName evidence="3">GerMN domain-containing protein</fullName>
    </recommendedName>
</protein>
<dbReference type="Proteomes" id="UP001597483">
    <property type="component" value="Unassembled WGS sequence"/>
</dbReference>
<comment type="caution">
    <text evidence="1">The sequence shown here is derived from an EMBL/GenBank/DDBJ whole genome shotgun (WGS) entry which is preliminary data.</text>
</comment>